<evidence type="ECO:0000256" key="1">
    <source>
        <dbReference type="SAM" id="MobiDB-lite"/>
    </source>
</evidence>
<comment type="caution">
    <text evidence="2">The sequence shown here is derived from an EMBL/GenBank/DDBJ whole genome shotgun (WGS) entry which is preliminary data.</text>
</comment>
<protein>
    <submittedName>
        <fullName evidence="2">Phage portal protein</fullName>
    </submittedName>
</protein>
<dbReference type="Proteomes" id="UP000292781">
    <property type="component" value="Unassembled WGS sequence"/>
</dbReference>
<dbReference type="InterPro" id="IPR006429">
    <property type="entry name" value="Phage_lambda_portal"/>
</dbReference>
<name>A0A4Q9VF91_9HYPH</name>
<sequence>MTSPSFLTRLGRSLAPEWTARRLTARIRVDALAAEMAATDRRQKMRGLVEAVAGYDGAARGHRTAGRRIASTSADRESWTSLTRLRDVHRELVRNNAYAARAVQVITSNVVGTGITVSIADASKKVKSRLATLVTDHLETPAIDFDGRHNLYGLQALAMRTVVESGEALIVRYRRTSTAGLPLPFQVRVLEPDYLVPWIDGSRAIGKVGAGNFVSQGIEYDPEGRRVAYHLYKEHPGSLFAGFNQDWIRVPVDDVIHLYRVDRPGQSRGVPWGAPVIMTMWDLSDYEEAELMRQKIAACFAVFWIDSEGRTKLGSDPNAPPTDTGLPVDMLEPGLQQRLPPGVDVKFATPPVTQGFEAYTRANIRKLAIGYGVPYEALAGDLSQVNFSSGRMGWLEFQRGIGQWQWSMLIPHMCAGIGRWFLDAAEFRVPGATLARLKHTEPRREMIDPTKEIPAARDAIRSGLSSRSEELRRMGYDPEKVDAEIAEENARADGLKLLFDSDGRHPMGAPMTAVSKDTILPGDPKGNGNA</sequence>
<feature type="region of interest" description="Disordered" evidence="1">
    <location>
        <begin position="506"/>
        <end position="530"/>
    </location>
</feature>
<dbReference type="GO" id="GO:0005198">
    <property type="term" value="F:structural molecule activity"/>
    <property type="evidence" value="ECO:0007669"/>
    <property type="project" value="InterPro"/>
</dbReference>
<dbReference type="RefSeq" id="WP_131311519.1">
    <property type="nucleotide sequence ID" value="NZ_SJFN01000045.1"/>
</dbReference>
<dbReference type="NCBIfam" id="TIGR01539">
    <property type="entry name" value="portal_lambda"/>
    <property type="match status" value="1"/>
</dbReference>
<evidence type="ECO:0000313" key="2">
    <source>
        <dbReference type="EMBL" id="TBW33363.1"/>
    </source>
</evidence>
<dbReference type="OrthoDB" id="9770450at2"/>
<reference evidence="2 3" key="1">
    <citation type="submission" date="2019-02" db="EMBL/GenBank/DDBJ databases">
        <title>Siculibacillus lacustris gen. nov., sp. nov., a new rosette-forming bacterium isolated from a freshwater crater lake (Lake St. Ana, Romania).</title>
        <authorList>
            <person name="Felfoldi T."/>
            <person name="Marton Z."/>
            <person name="Szabo A."/>
            <person name="Mentes A."/>
            <person name="Boka K."/>
            <person name="Marialigeti K."/>
            <person name="Mathe I."/>
            <person name="Koncz M."/>
            <person name="Schumann P."/>
            <person name="Toth E."/>
        </authorList>
    </citation>
    <scope>NUCLEOTIDE SEQUENCE [LARGE SCALE GENOMIC DNA]</scope>
    <source>
        <strain evidence="2 3">SA-279</strain>
    </source>
</reference>
<dbReference type="AlphaFoldDB" id="A0A4Q9VF91"/>
<proteinExistence type="predicted"/>
<dbReference type="GO" id="GO:0019068">
    <property type="term" value="P:virion assembly"/>
    <property type="evidence" value="ECO:0007669"/>
    <property type="project" value="InterPro"/>
</dbReference>
<evidence type="ECO:0000313" key="3">
    <source>
        <dbReference type="Proteomes" id="UP000292781"/>
    </source>
</evidence>
<keyword evidence="3" id="KW-1185">Reference proteome</keyword>
<organism evidence="2 3">
    <name type="scientific">Siculibacillus lacustris</name>
    <dbReference type="NCBI Taxonomy" id="1549641"/>
    <lineage>
        <taxon>Bacteria</taxon>
        <taxon>Pseudomonadati</taxon>
        <taxon>Pseudomonadota</taxon>
        <taxon>Alphaproteobacteria</taxon>
        <taxon>Hyphomicrobiales</taxon>
        <taxon>Ancalomicrobiaceae</taxon>
        <taxon>Siculibacillus</taxon>
    </lineage>
</organism>
<gene>
    <name evidence="2" type="ORF">EYW49_20605</name>
</gene>
<dbReference type="Pfam" id="PF05136">
    <property type="entry name" value="Phage_portal_2"/>
    <property type="match status" value="1"/>
</dbReference>
<accession>A0A4Q9VF91</accession>
<dbReference type="EMBL" id="SJFN01000045">
    <property type="protein sequence ID" value="TBW33363.1"/>
    <property type="molecule type" value="Genomic_DNA"/>
</dbReference>